<dbReference type="GO" id="GO:1990817">
    <property type="term" value="F:poly(A) RNA polymerase activity"/>
    <property type="evidence" value="ECO:0007669"/>
    <property type="project" value="TreeGrafter"/>
</dbReference>
<feature type="compositionally biased region" description="Polar residues" evidence="1">
    <location>
        <begin position="35"/>
        <end position="45"/>
    </location>
</feature>
<dbReference type="InterPro" id="IPR054708">
    <property type="entry name" value="MTPAP-like_central"/>
</dbReference>
<dbReference type="Gene3D" id="3.30.460.10">
    <property type="entry name" value="Beta Polymerase, domain 2"/>
    <property type="match status" value="1"/>
</dbReference>
<evidence type="ECO:0000259" key="2">
    <source>
        <dbReference type="Pfam" id="PF22600"/>
    </source>
</evidence>
<feature type="domain" description="Poly(A) RNA polymerase mitochondrial-like central palm" evidence="2">
    <location>
        <begin position="391"/>
        <end position="487"/>
    </location>
</feature>
<feature type="compositionally biased region" description="Low complexity" evidence="1">
    <location>
        <begin position="93"/>
        <end position="106"/>
    </location>
</feature>
<feature type="region of interest" description="Disordered" evidence="1">
    <location>
        <begin position="1"/>
        <end position="45"/>
    </location>
</feature>
<name>A0A915CXD7_9BILA</name>
<dbReference type="WBParaSite" id="jg13260">
    <property type="protein sequence ID" value="jg13260"/>
    <property type="gene ID" value="jg13260"/>
</dbReference>
<proteinExistence type="predicted"/>
<evidence type="ECO:0000256" key="1">
    <source>
        <dbReference type="SAM" id="MobiDB-lite"/>
    </source>
</evidence>
<keyword evidence="3" id="KW-1185">Reference proteome</keyword>
<dbReference type="InterPro" id="IPR043519">
    <property type="entry name" value="NT_sf"/>
</dbReference>
<evidence type="ECO:0000313" key="4">
    <source>
        <dbReference type="WBParaSite" id="jg13260"/>
    </source>
</evidence>
<dbReference type="Pfam" id="PF22600">
    <property type="entry name" value="MTPAP-like_central"/>
    <property type="match status" value="1"/>
</dbReference>
<sequence length="524" mass="57504">MVSRKESTSSISNQMPVLQPALSDFSMPKRRFSHRQLQQPQSSHTLSTSFVDYKCWQNNKSPNKSNRRRRKVQPTKLTSFGSLASSCSLTSIASSTSSGIDSSSSSIPKVGERDDNSPPNSSTASSLGFEDDQELQSLNKEDLEDQEPNLPDLAALQLNSTKAGSPYPNTYFANNGYCQRNAAAAHQRTDLDFSNPTVQRYFEQQKQFYRQIYDQQFAACGAGQQPAFAPPNFVRPSPTNNNYKPGLEETQGMHHVQPPHQHLGLPPMPPPSPFIPSPANLMWNDGGEQYFDGRNYQESNAFCNGVEDKSDDCCATENQSLSSCSEGCSKESTPMGTTTAISTSEECNAQQKNEGSLQKSSCSTSEEMSTPFQVSRMDVLSEQILNSTKGDMLYYAISPMFPMCGLYVVGSSLNGFGNDKSDMDLCLMITNRDIDQRNDAVVVLSSIMRTLQNTRIVADQQLILAKVPILRIKFSGAFSDITVDLNAITQWPFEIPTCYATTLPLTGECASSLSGQGVGQKAGH</sequence>
<dbReference type="SUPFAM" id="SSF81301">
    <property type="entry name" value="Nucleotidyltransferase"/>
    <property type="match status" value="1"/>
</dbReference>
<evidence type="ECO:0000313" key="3">
    <source>
        <dbReference type="Proteomes" id="UP000887574"/>
    </source>
</evidence>
<dbReference type="CDD" id="cd05402">
    <property type="entry name" value="NT_PAP_TUTase"/>
    <property type="match status" value="1"/>
</dbReference>
<organism evidence="3 4">
    <name type="scientific">Ditylenchus dipsaci</name>
    <dbReference type="NCBI Taxonomy" id="166011"/>
    <lineage>
        <taxon>Eukaryota</taxon>
        <taxon>Metazoa</taxon>
        <taxon>Ecdysozoa</taxon>
        <taxon>Nematoda</taxon>
        <taxon>Chromadorea</taxon>
        <taxon>Rhabditida</taxon>
        <taxon>Tylenchina</taxon>
        <taxon>Tylenchomorpha</taxon>
        <taxon>Sphaerularioidea</taxon>
        <taxon>Anguinidae</taxon>
        <taxon>Anguininae</taxon>
        <taxon>Ditylenchus</taxon>
    </lineage>
</organism>
<feature type="region of interest" description="Disordered" evidence="1">
    <location>
        <begin position="57"/>
        <end position="77"/>
    </location>
</feature>
<reference evidence="4" key="1">
    <citation type="submission" date="2022-11" db="UniProtKB">
        <authorList>
            <consortium name="WormBaseParasite"/>
        </authorList>
    </citation>
    <scope>IDENTIFICATION</scope>
</reference>
<dbReference type="AlphaFoldDB" id="A0A915CXD7"/>
<dbReference type="PANTHER" id="PTHR12271">
    <property type="entry name" value="POLY A POLYMERASE CID PAP -RELATED"/>
    <property type="match status" value="1"/>
</dbReference>
<accession>A0A915CXD7</accession>
<feature type="region of interest" description="Disordered" evidence="1">
    <location>
        <begin position="93"/>
        <end position="129"/>
    </location>
</feature>
<dbReference type="GO" id="GO:0031123">
    <property type="term" value="P:RNA 3'-end processing"/>
    <property type="evidence" value="ECO:0007669"/>
    <property type="project" value="TreeGrafter"/>
</dbReference>
<dbReference type="Proteomes" id="UP000887574">
    <property type="component" value="Unplaced"/>
</dbReference>
<feature type="region of interest" description="Disordered" evidence="1">
    <location>
        <begin position="345"/>
        <end position="365"/>
    </location>
</feature>
<dbReference type="PANTHER" id="PTHR12271:SF40">
    <property type="entry name" value="POLY(A) RNA POLYMERASE GLD2"/>
    <property type="match status" value="1"/>
</dbReference>
<feature type="compositionally biased region" description="Polar residues" evidence="1">
    <location>
        <begin position="117"/>
        <end position="126"/>
    </location>
</feature>
<protein>
    <submittedName>
        <fullName evidence="4">Polymerase nucleotidyl transferase domain-containing protein</fullName>
    </submittedName>
</protein>